<gene>
    <name evidence="1" type="ORF">ASZ90_004594</name>
</gene>
<protein>
    <submittedName>
        <fullName evidence="1">Uncharacterized protein</fullName>
    </submittedName>
</protein>
<accession>A0A0W8FXE6</accession>
<comment type="caution">
    <text evidence="1">The sequence shown here is derived from an EMBL/GenBank/DDBJ whole genome shotgun (WGS) entry which is preliminary data.</text>
</comment>
<proteinExistence type="predicted"/>
<organism evidence="1">
    <name type="scientific">hydrocarbon metagenome</name>
    <dbReference type="NCBI Taxonomy" id="938273"/>
    <lineage>
        <taxon>unclassified sequences</taxon>
        <taxon>metagenomes</taxon>
        <taxon>ecological metagenomes</taxon>
    </lineage>
</organism>
<dbReference type="EMBL" id="LNQE01000649">
    <property type="protein sequence ID" value="KUG25576.1"/>
    <property type="molecule type" value="Genomic_DNA"/>
</dbReference>
<evidence type="ECO:0000313" key="1">
    <source>
        <dbReference type="EMBL" id="KUG25576.1"/>
    </source>
</evidence>
<dbReference type="AlphaFoldDB" id="A0A0W8FXE6"/>
<name>A0A0W8FXE6_9ZZZZ</name>
<sequence length="90" mass="10535">MSEAKLTRSKKKNALVINEDTRERMVEAIETTIGELMIIESSISDLSSRKNFELSYQALNRVMFSRLANIRDYLSGEQKKYRQEIEVLIY</sequence>
<reference evidence="1" key="1">
    <citation type="journal article" date="2015" name="Proc. Natl. Acad. Sci. U.S.A.">
        <title>Networks of energetic and metabolic interactions define dynamics in microbial communities.</title>
        <authorList>
            <person name="Embree M."/>
            <person name="Liu J.K."/>
            <person name="Al-Bassam M.M."/>
            <person name="Zengler K."/>
        </authorList>
    </citation>
    <scope>NUCLEOTIDE SEQUENCE</scope>
</reference>